<dbReference type="PANTHER" id="PTHR37694">
    <property type="entry name" value="SLR8022 PROTEIN"/>
    <property type="match status" value="1"/>
</dbReference>
<sequence>MGVIHRLQSQEHGELRWEGVPVRAYGPENSRAKDATRQILIGNDEGAQNFHLRYFAVQPGGHTSLDQHAHDHGVYVLHGRARLRLGDEEHEVRAGDAIYIPGNEVHQFFALGDEAFGFLCVVPAKR</sequence>
<dbReference type="CDD" id="cd02222">
    <property type="entry name" value="cupin_TM1459-like"/>
    <property type="match status" value="1"/>
</dbReference>
<gene>
    <name evidence="2" type="ORF">A4R35_22360</name>
</gene>
<feature type="domain" description="Cupin type-2" evidence="1">
    <location>
        <begin position="54"/>
        <end position="122"/>
    </location>
</feature>
<keyword evidence="3" id="KW-1185">Reference proteome</keyword>
<proteinExistence type="predicted"/>
<dbReference type="InterPro" id="IPR014710">
    <property type="entry name" value="RmlC-like_jellyroll"/>
</dbReference>
<name>A0A328VRD0_9CHLR</name>
<dbReference type="AlphaFoldDB" id="A0A328VRD0"/>
<dbReference type="Proteomes" id="UP000248706">
    <property type="component" value="Unassembled WGS sequence"/>
</dbReference>
<organism evidence="2 3">
    <name type="scientific">Thermogemmatispora tikiterensis</name>
    <dbReference type="NCBI Taxonomy" id="1825093"/>
    <lineage>
        <taxon>Bacteria</taxon>
        <taxon>Bacillati</taxon>
        <taxon>Chloroflexota</taxon>
        <taxon>Ktedonobacteria</taxon>
        <taxon>Thermogemmatisporales</taxon>
        <taxon>Thermogemmatisporaceae</taxon>
        <taxon>Thermogemmatispora</taxon>
    </lineage>
</organism>
<dbReference type="InterPro" id="IPR011051">
    <property type="entry name" value="RmlC_Cupin_sf"/>
</dbReference>
<evidence type="ECO:0000313" key="3">
    <source>
        <dbReference type="Proteomes" id="UP000248706"/>
    </source>
</evidence>
<dbReference type="RefSeq" id="WP_112433469.1">
    <property type="nucleotide sequence ID" value="NZ_MCIF01000002.1"/>
</dbReference>
<evidence type="ECO:0000259" key="1">
    <source>
        <dbReference type="Pfam" id="PF07883"/>
    </source>
</evidence>
<dbReference type="Gene3D" id="2.60.120.10">
    <property type="entry name" value="Jelly Rolls"/>
    <property type="match status" value="1"/>
</dbReference>
<protein>
    <recommendedName>
        <fullName evidence="1">Cupin type-2 domain-containing protein</fullName>
    </recommendedName>
</protein>
<dbReference type="EMBL" id="MCIF01000002">
    <property type="protein sequence ID" value="RAQ98300.1"/>
    <property type="molecule type" value="Genomic_DNA"/>
</dbReference>
<dbReference type="Pfam" id="PF07883">
    <property type="entry name" value="Cupin_2"/>
    <property type="match status" value="1"/>
</dbReference>
<comment type="caution">
    <text evidence="2">The sequence shown here is derived from an EMBL/GenBank/DDBJ whole genome shotgun (WGS) entry which is preliminary data.</text>
</comment>
<dbReference type="InterPro" id="IPR013096">
    <property type="entry name" value="Cupin_2"/>
</dbReference>
<dbReference type="SUPFAM" id="SSF51182">
    <property type="entry name" value="RmlC-like cupins"/>
    <property type="match status" value="1"/>
</dbReference>
<reference evidence="2 3" key="1">
    <citation type="submission" date="2016-08" db="EMBL/GenBank/DDBJ databases">
        <title>Analysis of Carbohydrate Active Enzymes in Thermogemmatispora T81 Reveals Carbohydrate Degradation Ability.</title>
        <authorList>
            <person name="Tomazini A."/>
            <person name="Lal S."/>
            <person name="Stott M."/>
            <person name="Henrissat B."/>
            <person name="Polikarpov I."/>
            <person name="Sparling R."/>
            <person name="Levin D.B."/>
        </authorList>
    </citation>
    <scope>NUCLEOTIDE SEQUENCE [LARGE SCALE GENOMIC DNA]</scope>
    <source>
        <strain evidence="2 3">T81</strain>
    </source>
</reference>
<accession>A0A328VRD0</accession>
<dbReference type="OrthoDB" id="1551122at2"/>
<dbReference type="PANTHER" id="PTHR37694:SF1">
    <property type="entry name" value="SLR8022 PROTEIN"/>
    <property type="match status" value="1"/>
</dbReference>
<evidence type="ECO:0000313" key="2">
    <source>
        <dbReference type="EMBL" id="RAQ98300.1"/>
    </source>
</evidence>